<accession>S5T488</accession>
<dbReference type="HOGENOM" id="CLU_036879_0_1_11"/>
<dbReference type="InterPro" id="IPR000515">
    <property type="entry name" value="MetI-like"/>
</dbReference>
<dbReference type="PANTHER" id="PTHR43163">
    <property type="entry name" value="DIPEPTIDE TRANSPORT SYSTEM PERMEASE PROTEIN DPPB-RELATED"/>
    <property type="match status" value="1"/>
</dbReference>
<keyword evidence="10" id="KW-1185">Reference proteome</keyword>
<evidence type="ECO:0000256" key="7">
    <source>
        <dbReference type="RuleBase" id="RU363032"/>
    </source>
</evidence>
<dbReference type="InterPro" id="IPR045621">
    <property type="entry name" value="BPD_transp_1_N"/>
</dbReference>
<evidence type="ECO:0000256" key="1">
    <source>
        <dbReference type="ARBA" id="ARBA00004651"/>
    </source>
</evidence>
<keyword evidence="6 7" id="KW-0472">Membrane</keyword>
<reference evidence="9 10" key="1">
    <citation type="submission" date="2012-11" db="EMBL/GenBank/DDBJ databases">
        <title>The complete genome sequence of Corynebacterium maris Coryn-1 (=DSM 45190).</title>
        <authorList>
            <person name="Schaffert L."/>
            <person name="Albersmeier A."/>
            <person name="Kalinowski J."/>
            <person name="Ruckert C."/>
        </authorList>
    </citation>
    <scope>NUCLEOTIDE SEQUENCE [LARGE SCALE GENOMIC DNA]</scope>
    <source>
        <strain evidence="10">Coryn-1</strain>
    </source>
</reference>
<organism evidence="9 10">
    <name type="scientific">Corynebacterium maris DSM 45190</name>
    <dbReference type="NCBI Taxonomy" id="1224163"/>
    <lineage>
        <taxon>Bacteria</taxon>
        <taxon>Bacillati</taxon>
        <taxon>Actinomycetota</taxon>
        <taxon>Actinomycetes</taxon>
        <taxon>Mycobacteriales</taxon>
        <taxon>Corynebacteriaceae</taxon>
        <taxon>Corynebacterium</taxon>
    </lineage>
</organism>
<dbReference type="Pfam" id="PF00528">
    <property type="entry name" value="BPD_transp_1"/>
    <property type="match status" value="1"/>
</dbReference>
<comment type="similarity">
    <text evidence="7">Belongs to the binding-protein-dependent transport system permease family.</text>
</comment>
<evidence type="ECO:0000256" key="5">
    <source>
        <dbReference type="ARBA" id="ARBA00022989"/>
    </source>
</evidence>
<keyword evidence="3" id="KW-1003">Cell membrane</keyword>
<dbReference type="AlphaFoldDB" id="S5T488"/>
<evidence type="ECO:0000256" key="2">
    <source>
        <dbReference type="ARBA" id="ARBA00022448"/>
    </source>
</evidence>
<dbReference type="InterPro" id="IPR035906">
    <property type="entry name" value="MetI-like_sf"/>
</dbReference>
<comment type="subcellular location">
    <subcellularLocation>
        <location evidence="1 7">Cell membrane</location>
        <topology evidence="1 7">Multi-pass membrane protein</topology>
    </subcellularLocation>
</comment>
<dbReference type="EMBL" id="CP003924">
    <property type="protein sequence ID" value="AGS35445.1"/>
    <property type="molecule type" value="Genomic_DNA"/>
</dbReference>
<evidence type="ECO:0000259" key="8">
    <source>
        <dbReference type="PROSITE" id="PS50928"/>
    </source>
</evidence>
<sequence>MILRLLARFLGSLAVASVVIFLLLRAIPGDPARVALGVTATDEAVAELSAQLGTDRPLAVQYVEWVGGLLTGDFGTSLASRQDITPLVWDRLQVSLILCGTAMVLSLLVAVPLGVWAARRAYRADGVVISAFSQVGMAVPSFLAGVLLVAVFSVRWGWLPANGWVPPGVDFGEFLRRLILPVVALTLVQASIMTRYVRGAVVEVLDTNYIRTARSIGQSRDEALWRHGLRNAALPVLTVTGVQLTSLIVGAVVIEQVFVLPGLGSMLLDAVSNRDLTAVQTIVMLLVVFTLAVNFVVDLLYRLVDPRLRRRRRDDEAVVA</sequence>
<dbReference type="PANTHER" id="PTHR43163:SF6">
    <property type="entry name" value="DIPEPTIDE TRANSPORT SYSTEM PERMEASE PROTEIN DPPB-RELATED"/>
    <property type="match status" value="1"/>
</dbReference>
<dbReference type="Proteomes" id="UP000015388">
    <property type="component" value="Chromosome"/>
</dbReference>
<feature type="transmembrane region" description="Helical" evidence="7">
    <location>
        <begin position="7"/>
        <end position="27"/>
    </location>
</feature>
<dbReference type="Gene3D" id="1.10.3720.10">
    <property type="entry name" value="MetI-like"/>
    <property type="match status" value="1"/>
</dbReference>
<dbReference type="eggNOG" id="COG0601">
    <property type="taxonomic scope" value="Bacteria"/>
</dbReference>
<gene>
    <name evidence="9" type="ORF">B841_09865</name>
</gene>
<feature type="transmembrane region" description="Helical" evidence="7">
    <location>
        <begin position="234"/>
        <end position="258"/>
    </location>
</feature>
<keyword evidence="2 7" id="KW-0813">Transport</keyword>
<dbReference type="PATRIC" id="fig|1224163.3.peg.1989"/>
<name>S5T488_9CORY</name>
<proteinExistence type="inferred from homology"/>
<dbReference type="GO" id="GO:0071916">
    <property type="term" value="F:dipeptide transmembrane transporter activity"/>
    <property type="evidence" value="ECO:0007669"/>
    <property type="project" value="TreeGrafter"/>
</dbReference>
<dbReference type="OrthoDB" id="147639at2"/>
<dbReference type="RefSeq" id="WP_020935378.1">
    <property type="nucleotide sequence ID" value="NC_021915.1"/>
</dbReference>
<feature type="transmembrane region" description="Helical" evidence="7">
    <location>
        <begin position="94"/>
        <end position="116"/>
    </location>
</feature>
<evidence type="ECO:0000313" key="10">
    <source>
        <dbReference type="Proteomes" id="UP000015388"/>
    </source>
</evidence>
<dbReference type="STRING" id="1224163.B841_09865"/>
<keyword evidence="5 7" id="KW-1133">Transmembrane helix</keyword>
<dbReference type="PROSITE" id="PS50928">
    <property type="entry name" value="ABC_TM1"/>
    <property type="match status" value="1"/>
</dbReference>
<evidence type="ECO:0000256" key="3">
    <source>
        <dbReference type="ARBA" id="ARBA00022475"/>
    </source>
</evidence>
<keyword evidence="4 7" id="KW-0812">Transmembrane</keyword>
<feature type="transmembrane region" description="Helical" evidence="7">
    <location>
        <begin position="278"/>
        <end position="304"/>
    </location>
</feature>
<dbReference type="GO" id="GO:0005886">
    <property type="term" value="C:plasma membrane"/>
    <property type="evidence" value="ECO:0007669"/>
    <property type="project" value="UniProtKB-SubCell"/>
</dbReference>
<protein>
    <submittedName>
        <fullName evidence="9">ABC transporter permease</fullName>
    </submittedName>
</protein>
<feature type="transmembrane region" description="Helical" evidence="7">
    <location>
        <begin position="178"/>
        <end position="197"/>
    </location>
</feature>
<dbReference type="Pfam" id="PF19300">
    <property type="entry name" value="BPD_transp_1_N"/>
    <property type="match status" value="1"/>
</dbReference>
<evidence type="ECO:0000256" key="4">
    <source>
        <dbReference type="ARBA" id="ARBA00022692"/>
    </source>
</evidence>
<evidence type="ECO:0000313" key="9">
    <source>
        <dbReference type="EMBL" id="AGS35445.1"/>
    </source>
</evidence>
<dbReference type="CDD" id="cd06261">
    <property type="entry name" value="TM_PBP2"/>
    <property type="match status" value="1"/>
</dbReference>
<dbReference type="KEGG" id="cmd:B841_09865"/>
<feature type="transmembrane region" description="Helical" evidence="7">
    <location>
        <begin position="137"/>
        <end position="158"/>
    </location>
</feature>
<feature type="domain" description="ABC transmembrane type-1" evidence="8">
    <location>
        <begin position="92"/>
        <end position="297"/>
    </location>
</feature>
<dbReference type="SUPFAM" id="SSF161098">
    <property type="entry name" value="MetI-like"/>
    <property type="match status" value="1"/>
</dbReference>
<evidence type="ECO:0000256" key="6">
    <source>
        <dbReference type="ARBA" id="ARBA00023136"/>
    </source>
</evidence>